<gene>
    <name evidence="1" type="ORF">MCOR_33824</name>
</gene>
<dbReference type="AlphaFoldDB" id="A0A6J8CVZ1"/>
<proteinExistence type="predicted"/>
<sequence length="198" mass="22775">MLSIAEAEYSEYVKNETFSTGNKVVNQSHTIDQLQLQNTTPIISSEFDSSLQRPETLPSRNISRKRHRRRRYDYEDSHDWNYDLEDLDYDENNFAVVTCVVRTCVGPSVPSVVCSFLTVSIYADYVDVSRTIQGRSRYVFLKKCGCIKDDPAYNQMKFICKAMGMELDYKTYLNMKQSLEETIIEQGSDPNNLAKLAG</sequence>
<keyword evidence="2" id="KW-1185">Reference proteome</keyword>
<evidence type="ECO:0000313" key="1">
    <source>
        <dbReference type="EMBL" id="CAC5399577.1"/>
    </source>
</evidence>
<dbReference type="Proteomes" id="UP000507470">
    <property type="component" value="Unassembled WGS sequence"/>
</dbReference>
<protein>
    <submittedName>
        <fullName evidence="1">Uncharacterized protein</fullName>
    </submittedName>
</protein>
<dbReference type="OrthoDB" id="6191724at2759"/>
<reference evidence="1 2" key="1">
    <citation type="submission" date="2020-06" db="EMBL/GenBank/DDBJ databases">
        <authorList>
            <person name="Li R."/>
            <person name="Bekaert M."/>
        </authorList>
    </citation>
    <scope>NUCLEOTIDE SEQUENCE [LARGE SCALE GENOMIC DNA]</scope>
    <source>
        <strain evidence="2">wild</strain>
    </source>
</reference>
<name>A0A6J8CVZ1_MYTCO</name>
<accession>A0A6J8CVZ1</accession>
<evidence type="ECO:0000313" key="2">
    <source>
        <dbReference type="Proteomes" id="UP000507470"/>
    </source>
</evidence>
<organism evidence="1 2">
    <name type="scientific">Mytilus coruscus</name>
    <name type="common">Sea mussel</name>
    <dbReference type="NCBI Taxonomy" id="42192"/>
    <lineage>
        <taxon>Eukaryota</taxon>
        <taxon>Metazoa</taxon>
        <taxon>Spiralia</taxon>
        <taxon>Lophotrochozoa</taxon>
        <taxon>Mollusca</taxon>
        <taxon>Bivalvia</taxon>
        <taxon>Autobranchia</taxon>
        <taxon>Pteriomorphia</taxon>
        <taxon>Mytilida</taxon>
        <taxon>Mytiloidea</taxon>
        <taxon>Mytilidae</taxon>
        <taxon>Mytilinae</taxon>
        <taxon>Mytilus</taxon>
    </lineage>
</organism>
<dbReference type="EMBL" id="CACVKT020006043">
    <property type="protein sequence ID" value="CAC5399577.1"/>
    <property type="molecule type" value="Genomic_DNA"/>
</dbReference>